<gene>
    <name evidence="6" type="ORF">GEV02_26515</name>
</gene>
<reference evidence="6 7" key="1">
    <citation type="submission" date="2019-10" db="EMBL/GenBank/DDBJ databases">
        <title>Two novel species isolated from a subtropical stream in China.</title>
        <authorList>
            <person name="Lu H."/>
        </authorList>
    </citation>
    <scope>NUCLEOTIDE SEQUENCE [LARGE SCALE GENOMIC DNA]</scope>
    <source>
        <strain evidence="6 7">FT29W</strain>
    </source>
</reference>
<evidence type="ECO:0000256" key="3">
    <source>
        <dbReference type="ARBA" id="ARBA00023125"/>
    </source>
</evidence>
<dbReference type="SUPFAM" id="SSF53850">
    <property type="entry name" value="Periplasmic binding protein-like II"/>
    <property type="match status" value="1"/>
</dbReference>
<evidence type="ECO:0000256" key="2">
    <source>
        <dbReference type="ARBA" id="ARBA00023015"/>
    </source>
</evidence>
<dbReference type="Gene3D" id="3.40.190.290">
    <property type="match status" value="1"/>
</dbReference>
<dbReference type="GO" id="GO:0003700">
    <property type="term" value="F:DNA-binding transcription factor activity"/>
    <property type="evidence" value="ECO:0007669"/>
    <property type="project" value="InterPro"/>
</dbReference>
<dbReference type="CDD" id="cd08471">
    <property type="entry name" value="PBP2_CrgA_like_2"/>
    <property type="match status" value="1"/>
</dbReference>
<comment type="similarity">
    <text evidence="1">Belongs to the LysR transcriptional regulatory family.</text>
</comment>
<dbReference type="FunFam" id="1.10.10.10:FF:000001">
    <property type="entry name" value="LysR family transcriptional regulator"/>
    <property type="match status" value="1"/>
</dbReference>
<dbReference type="Pfam" id="PF03466">
    <property type="entry name" value="LysR_substrate"/>
    <property type="match status" value="1"/>
</dbReference>
<dbReference type="RefSeq" id="WP_152840906.1">
    <property type="nucleotide sequence ID" value="NZ_WHUG01000015.1"/>
</dbReference>
<name>A0A6A7N9D9_9BURK</name>
<dbReference type="EMBL" id="WHUG01000015">
    <property type="protein sequence ID" value="MQA41705.1"/>
    <property type="molecule type" value="Genomic_DNA"/>
</dbReference>
<dbReference type="InterPro" id="IPR036390">
    <property type="entry name" value="WH_DNA-bd_sf"/>
</dbReference>
<dbReference type="PANTHER" id="PTHR30537">
    <property type="entry name" value="HTH-TYPE TRANSCRIPTIONAL REGULATOR"/>
    <property type="match status" value="1"/>
</dbReference>
<dbReference type="GO" id="GO:0043565">
    <property type="term" value="F:sequence-specific DNA binding"/>
    <property type="evidence" value="ECO:0007669"/>
    <property type="project" value="TreeGrafter"/>
</dbReference>
<dbReference type="SUPFAM" id="SSF46785">
    <property type="entry name" value="Winged helix' DNA-binding domain"/>
    <property type="match status" value="1"/>
</dbReference>
<dbReference type="AlphaFoldDB" id="A0A6A7N9D9"/>
<sequence length="300" mass="32550">MDKLSAMAIFVAVVDEGGFAAAARKLKISPPVVTRAVTELEESMGVRLLLRTTRVVRLTEVGARYAADCRRILADVAETETSAAGSHGAPRGRLVITASVMFGAMYVTPIVTEYLRRYPETDVECRFLDRVVNMMDEGVDAAIRIGTLPDSSYQAVRVGQVRQVVCASPVYLSARGTPSTPQDLVGHDLIAANPVTATNDWRFECDGKPQTVKVHPRLSSTSNDAALRAALDGFGVTRVLSYMAAPYLADGRLQTILGRYETPPVPVSVVHHEGRHSSRKLRAFLDLAITTLRGDEALAR</sequence>
<dbReference type="InterPro" id="IPR005119">
    <property type="entry name" value="LysR_subst-bd"/>
</dbReference>
<evidence type="ECO:0000313" key="7">
    <source>
        <dbReference type="Proteomes" id="UP000440498"/>
    </source>
</evidence>
<keyword evidence="3" id="KW-0238">DNA-binding</keyword>
<evidence type="ECO:0000256" key="4">
    <source>
        <dbReference type="ARBA" id="ARBA00023163"/>
    </source>
</evidence>
<dbReference type="GO" id="GO:0006351">
    <property type="term" value="P:DNA-templated transcription"/>
    <property type="evidence" value="ECO:0007669"/>
    <property type="project" value="TreeGrafter"/>
</dbReference>
<comment type="caution">
    <text evidence="6">The sequence shown here is derived from an EMBL/GenBank/DDBJ whole genome shotgun (WGS) entry which is preliminary data.</text>
</comment>
<accession>A0A6A7N9D9</accession>
<evidence type="ECO:0000313" key="6">
    <source>
        <dbReference type="EMBL" id="MQA41705.1"/>
    </source>
</evidence>
<dbReference type="PROSITE" id="PS50931">
    <property type="entry name" value="HTH_LYSR"/>
    <property type="match status" value="1"/>
</dbReference>
<organism evidence="6 7">
    <name type="scientific">Rugamonas aquatica</name>
    <dbReference type="NCBI Taxonomy" id="2743357"/>
    <lineage>
        <taxon>Bacteria</taxon>
        <taxon>Pseudomonadati</taxon>
        <taxon>Pseudomonadota</taxon>
        <taxon>Betaproteobacteria</taxon>
        <taxon>Burkholderiales</taxon>
        <taxon>Oxalobacteraceae</taxon>
        <taxon>Telluria group</taxon>
        <taxon>Rugamonas</taxon>
    </lineage>
</organism>
<proteinExistence type="inferred from homology"/>
<dbReference type="Gene3D" id="1.10.10.10">
    <property type="entry name" value="Winged helix-like DNA-binding domain superfamily/Winged helix DNA-binding domain"/>
    <property type="match status" value="1"/>
</dbReference>
<dbReference type="InterPro" id="IPR058163">
    <property type="entry name" value="LysR-type_TF_proteobact-type"/>
</dbReference>
<keyword evidence="7" id="KW-1185">Reference proteome</keyword>
<feature type="domain" description="HTH lysR-type" evidence="5">
    <location>
        <begin position="1"/>
        <end position="59"/>
    </location>
</feature>
<keyword evidence="2" id="KW-0805">Transcription regulation</keyword>
<evidence type="ECO:0000256" key="1">
    <source>
        <dbReference type="ARBA" id="ARBA00009437"/>
    </source>
</evidence>
<dbReference type="PANTHER" id="PTHR30537:SF5">
    <property type="entry name" value="HTH-TYPE TRANSCRIPTIONAL ACTIVATOR TTDR-RELATED"/>
    <property type="match status" value="1"/>
</dbReference>
<dbReference type="Proteomes" id="UP000440498">
    <property type="component" value="Unassembled WGS sequence"/>
</dbReference>
<protein>
    <submittedName>
        <fullName evidence="6">LysR family transcriptional regulator</fullName>
    </submittedName>
</protein>
<dbReference type="InterPro" id="IPR000847">
    <property type="entry name" value="LysR_HTH_N"/>
</dbReference>
<dbReference type="InterPro" id="IPR036388">
    <property type="entry name" value="WH-like_DNA-bd_sf"/>
</dbReference>
<dbReference type="Pfam" id="PF00126">
    <property type="entry name" value="HTH_1"/>
    <property type="match status" value="1"/>
</dbReference>
<keyword evidence="4" id="KW-0804">Transcription</keyword>
<dbReference type="PRINTS" id="PR00039">
    <property type="entry name" value="HTHLYSR"/>
</dbReference>
<evidence type="ECO:0000259" key="5">
    <source>
        <dbReference type="PROSITE" id="PS50931"/>
    </source>
</evidence>